<dbReference type="PROSITE" id="PS51257">
    <property type="entry name" value="PROKAR_LIPOPROTEIN"/>
    <property type="match status" value="1"/>
</dbReference>
<dbReference type="AlphaFoldDB" id="A0A4U8YI69"/>
<dbReference type="EMBL" id="CAADHO010000001">
    <property type="protein sequence ID" value="VFQ42987.1"/>
    <property type="molecule type" value="Genomic_DNA"/>
</dbReference>
<evidence type="ECO:0000313" key="3">
    <source>
        <dbReference type="EMBL" id="VFQ42987.1"/>
    </source>
</evidence>
<name>A0A4U8YI69_9BACT</name>
<protein>
    <recommendedName>
        <fullName evidence="5">Lipoprotein</fullName>
    </recommendedName>
</protein>
<accession>A0A4U8YI69</accession>
<evidence type="ECO:0000313" key="4">
    <source>
        <dbReference type="Proteomes" id="UP000507962"/>
    </source>
</evidence>
<feature type="signal peptide" evidence="2">
    <location>
        <begin position="1"/>
        <end position="19"/>
    </location>
</feature>
<dbReference type="Proteomes" id="UP000507962">
    <property type="component" value="Unassembled WGS sequence"/>
</dbReference>
<feature type="chain" id="PRO_5020603426" description="Lipoprotein" evidence="2">
    <location>
        <begin position="20"/>
        <end position="127"/>
    </location>
</feature>
<feature type="compositionally biased region" description="Acidic residues" evidence="1">
    <location>
        <begin position="100"/>
        <end position="127"/>
    </location>
</feature>
<keyword evidence="2" id="KW-0732">Signal</keyword>
<feature type="region of interest" description="Disordered" evidence="1">
    <location>
        <begin position="78"/>
        <end position="127"/>
    </location>
</feature>
<evidence type="ECO:0008006" key="5">
    <source>
        <dbReference type="Google" id="ProtNLM"/>
    </source>
</evidence>
<reference evidence="3 4" key="1">
    <citation type="submission" date="2019-03" db="EMBL/GenBank/DDBJ databases">
        <authorList>
            <person name="Nijsse B."/>
        </authorList>
    </citation>
    <scope>NUCLEOTIDE SEQUENCE [LARGE SCALE GENOMIC DNA]</scope>
    <source>
        <strain evidence="3">Desulfoluna butyratoxydans MSL71</strain>
    </source>
</reference>
<dbReference type="RefSeq" id="WP_180137183.1">
    <property type="nucleotide sequence ID" value="NZ_CAADHO010000001.1"/>
</dbReference>
<organism evidence="3 4">
    <name type="scientific">Desulfoluna butyratoxydans</name>
    <dbReference type="NCBI Taxonomy" id="231438"/>
    <lineage>
        <taxon>Bacteria</taxon>
        <taxon>Pseudomonadati</taxon>
        <taxon>Thermodesulfobacteriota</taxon>
        <taxon>Desulfobacteria</taxon>
        <taxon>Desulfobacterales</taxon>
        <taxon>Desulfolunaceae</taxon>
        <taxon>Desulfoluna</taxon>
    </lineage>
</organism>
<proteinExistence type="predicted"/>
<evidence type="ECO:0000256" key="2">
    <source>
        <dbReference type="SAM" id="SignalP"/>
    </source>
</evidence>
<keyword evidence="4" id="KW-1185">Reference proteome</keyword>
<evidence type="ECO:0000256" key="1">
    <source>
        <dbReference type="SAM" id="MobiDB-lite"/>
    </source>
</evidence>
<sequence>MKINVSALILTLIMMVSLAACGTYYQVTDPSSDKVYYTEKINKKRNGAIEFKDSATGKEIIIQNSEVIEVNKDTYKAGMAEPAPAPAPTPEAEPAAEAMPEVEAEPTAEAESAAETEPTAEAEPAAE</sequence>
<gene>
    <name evidence="3" type="ORF">MSL71_6090</name>
</gene>